<keyword evidence="10" id="KW-1185">Reference proteome</keyword>
<reference evidence="10" key="1">
    <citation type="journal article" date="2019" name="Int. J. Syst. Evol. Microbiol.">
        <title>The Global Catalogue of Microorganisms (GCM) 10K type strain sequencing project: providing services to taxonomists for standard genome sequencing and annotation.</title>
        <authorList>
            <consortium name="The Broad Institute Genomics Platform"/>
            <consortium name="The Broad Institute Genome Sequencing Center for Infectious Disease"/>
            <person name="Wu L."/>
            <person name="Ma J."/>
        </authorList>
    </citation>
    <scope>NUCLEOTIDE SEQUENCE [LARGE SCALE GENOMIC DNA]</scope>
    <source>
        <strain evidence="10">NBRC 108728</strain>
    </source>
</reference>
<dbReference type="SUPFAM" id="SSF103473">
    <property type="entry name" value="MFS general substrate transporter"/>
    <property type="match status" value="1"/>
</dbReference>
<accession>A0ABM8GIT8</accession>
<dbReference type="InterPro" id="IPR036259">
    <property type="entry name" value="MFS_trans_sf"/>
</dbReference>
<keyword evidence="4 7" id="KW-0812">Transmembrane</keyword>
<dbReference type="PRINTS" id="PR01036">
    <property type="entry name" value="TCRTETB"/>
</dbReference>
<feature type="transmembrane region" description="Helical" evidence="7">
    <location>
        <begin position="309"/>
        <end position="330"/>
    </location>
</feature>
<feature type="transmembrane region" description="Helical" evidence="7">
    <location>
        <begin position="47"/>
        <end position="67"/>
    </location>
</feature>
<feature type="domain" description="Major facilitator superfamily (MFS) profile" evidence="8">
    <location>
        <begin position="1"/>
        <end position="337"/>
    </location>
</feature>
<proteinExistence type="predicted"/>
<dbReference type="PROSITE" id="PS50850">
    <property type="entry name" value="MFS"/>
    <property type="match status" value="1"/>
</dbReference>
<dbReference type="PANTHER" id="PTHR42718:SF46">
    <property type="entry name" value="BLR6921 PROTEIN"/>
    <property type="match status" value="1"/>
</dbReference>
<evidence type="ECO:0000256" key="5">
    <source>
        <dbReference type="ARBA" id="ARBA00022989"/>
    </source>
</evidence>
<dbReference type="Gene3D" id="1.20.1250.20">
    <property type="entry name" value="MFS general substrate transporter like domains"/>
    <property type="match status" value="1"/>
</dbReference>
<dbReference type="Proteomes" id="UP001321486">
    <property type="component" value="Chromosome"/>
</dbReference>
<evidence type="ECO:0000259" key="8">
    <source>
        <dbReference type="PROSITE" id="PS50850"/>
    </source>
</evidence>
<dbReference type="Pfam" id="PF07690">
    <property type="entry name" value="MFS_1"/>
    <property type="match status" value="1"/>
</dbReference>
<evidence type="ECO:0000256" key="3">
    <source>
        <dbReference type="ARBA" id="ARBA00022475"/>
    </source>
</evidence>
<name>A0ABM8GIT8_9MICO</name>
<feature type="transmembrane region" description="Helical" evidence="7">
    <location>
        <begin position="79"/>
        <end position="97"/>
    </location>
</feature>
<evidence type="ECO:0000313" key="10">
    <source>
        <dbReference type="Proteomes" id="UP001321486"/>
    </source>
</evidence>
<keyword evidence="5 7" id="KW-1133">Transmembrane helix</keyword>
<dbReference type="PANTHER" id="PTHR42718">
    <property type="entry name" value="MAJOR FACILITATOR SUPERFAMILY MULTIDRUG TRANSPORTER MFSC"/>
    <property type="match status" value="1"/>
</dbReference>
<organism evidence="9 10">
    <name type="scientific">Frondihabitans sucicola</name>
    <dbReference type="NCBI Taxonomy" id="1268041"/>
    <lineage>
        <taxon>Bacteria</taxon>
        <taxon>Bacillati</taxon>
        <taxon>Actinomycetota</taxon>
        <taxon>Actinomycetes</taxon>
        <taxon>Micrococcales</taxon>
        <taxon>Microbacteriaceae</taxon>
        <taxon>Frondihabitans</taxon>
    </lineage>
</organism>
<evidence type="ECO:0000313" key="9">
    <source>
        <dbReference type="EMBL" id="BDZ48297.1"/>
    </source>
</evidence>
<feature type="transmembrane region" description="Helical" evidence="7">
    <location>
        <begin position="233"/>
        <end position="250"/>
    </location>
</feature>
<dbReference type="InterPro" id="IPR011701">
    <property type="entry name" value="MFS"/>
</dbReference>
<keyword evidence="2" id="KW-0813">Transport</keyword>
<evidence type="ECO:0000256" key="1">
    <source>
        <dbReference type="ARBA" id="ARBA00004651"/>
    </source>
</evidence>
<feature type="transmembrane region" description="Helical" evidence="7">
    <location>
        <begin position="143"/>
        <end position="168"/>
    </location>
</feature>
<sequence>MIPSYRQLFPPAKLGFVLGMNAMIVALGTCAGPTLGGVILASLSWPWLFLINIPIGILASALVLLALPRYQPPRGRFDLAGALAAGAAIACFLLGVHELADVSTLWVAAILLALCAIFGYGFVRIEKKAVKAVLPLSMFNGRFVLAILAAFWSFFGQGVAFVALPFLFQIAYHASPLESALLFTPWPLVIVVVAPISGRLADTYRPAVLAVVGLCLFTLGLLSLALLGAHPPIWQVLASTAFTGLGFAIFQSPNNRDIMSSAPARLSGPAAGMLNINRTLSQSAGAGAVSMALVLSGASTASLASQASAANAVLFVAVAGAAVAAVMSIAKLRAPVPVHV</sequence>
<keyword evidence="6 7" id="KW-0472">Membrane</keyword>
<feature type="transmembrane region" description="Helical" evidence="7">
    <location>
        <begin position="103"/>
        <end position="123"/>
    </location>
</feature>
<comment type="subcellular location">
    <subcellularLocation>
        <location evidence="1">Cell membrane</location>
        <topology evidence="1">Multi-pass membrane protein</topology>
    </subcellularLocation>
</comment>
<dbReference type="Gene3D" id="1.20.1720.10">
    <property type="entry name" value="Multidrug resistance protein D"/>
    <property type="match status" value="1"/>
</dbReference>
<gene>
    <name evidence="9" type="ORF">GCM10025867_05380</name>
</gene>
<keyword evidence="3" id="KW-1003">Cell membrane</keyword>
<dbReference type="EMBL" id="AP027732">
    <property type="protein sequence ID" value="BDZ48297.1"/>
    <property type="molecule type" value="Genomic_DNA"/>
</dbReference>
<evidence type="ECO:0000256" key="4">
    <source>
        <dbReference type="ARBA" id="ARBA00022692"/>
    </source>
</evidence>
<feature type="transmembrane region" description="Helical" evidence="7">
    <location>
        <begin position="207"/>
        <end position="227"/>
    </location>
</feature>
<evidence type="ECO:0000256" key="6">
    <source>
        <dbReference type="ARBA" id="ARBA00023136"/>
    </source>
</evidence>
<dbReference type="InterPro" id="IPR020846">
    <property type="entry name" value="MFS_dom"/>
</dbReference>
<evidence type="ECO:0000256" key="2">
    <source>
        <dbReference type="ARBA" id="ARBA00022448"/>
    </source>
</evidence>
<evidence type="ECO:0000256" key="7">
    <source>
        <dbReference type="SAM" id="Phobius"/>
    </source>
</evidence>
<feature type="transmembrane region" description="Helical" evidence="7">
    <location>
        <begin position="12"/>
        <end position="41"/>
    </location>
</feature>
<feature type="transmembrane region" description="Helical" evidence="7">
    <location>
        <begin position="180"/>
        <end position="200"/>
    </location>
</feature>
<protein>
    <recommendedName>
        <fullName evidence="8">Major facilitator superfamily (MFS) profile domain-containing protein</fullName>
    </recommendedName>
</protein>